<evidence type="ECO:0000259" key="12">
    <source>
        <dbReference type="PROSITE" id="PS51656"/>
    </source>
</evidence>
<dbReference type="Pfam" id="PF04060">
    <property type="entry name" value="FeS"/>
    <property type="match status" value="1"/>
</dbReference>
<dbReference type="SUPFAM" id="SSF54862">
    <property type="entry name" value="4Fe-4S ferredoxins"/>
    <property type="match status" value="2"/>
</dbReference>
<keyword evidence="10" id="KW-1003">Cell membrane</keyword>
<dbReference type="EC" id="7.-.-.-" evidence="10"/>
<evidence type="ECO:0000313" key="14">
    <source>
        <dbReference type="Proteomes" id="UP001500840"/>
    </source>
</evidence>
<feature type="binding site" evidence="10">
    <location>
        <position position="173"/>
    </location>
    <ligand>
        <name>[4Fe-4S] cluster</name>
        <dbReference type="ChEBI" id="CHEBI:49883"/>
        <label>3</label>
    </ligand>
</feature>
<evidence type="ECO:0000256" key="5">
    <source>
        <dbReference type="ARBA" id="ARBA00022967"/>
    </source>
</evidence>
<dbReference type="PROSITE" id="PS51379">
    <property type="entry name" value="4FE4S_FER_2"/>
    <property type="match status" value="1"/>
</dbReference>
<evidence type="ECO:0000256" key="3">
    <source>
        <dbReference type="ARBA" id="ARBA00022723"/>
    </source>
</evidence>
<dbReference type="HAMAP" id="MF_00463">
    <property type="entry name" value="RsxB_RnfB"/>
    <property type="match status" value="1"/>
</dbReference>
<organism evidence="13 14">
    <name type="scientific">Novipirellula rosea</name>
    <dbReference type="NCBI Taxonomy" id="1031540"/>
    <lineage>
        <taxon>Bacteria</taxon>
        <taxon>Pseudomonadati</taxon>
        <taxon>Planctomycetota</taxon>
        <taxon>Planctomycetia</taxon>
        <taxon>Pirellulales</taxon>
        <taxon>Pirellulaceae</taxon>
        <taxon>Novipirellula</taxon>
    </lineage>
</organism>
<evidence type="ECO:0000256" key="9">
    <source>
        <dbReference type="ARBA" id="ARBA00023136"/>
    </source>
</evidence>
<keyword evidence="7 10" id="KW-0408">Iron</keyword>
<dbReference type="EMBL" id="BAABGA010000120">
    <property type="protein sequence ID" value="GAA4472817.1"/>
    <property type="molecule type" value="Genomic_DNA"/>
</dbReference>
<evidence type="ECO:0000256" key="7">
    <source>
        <dbReference type="ARBA" id="ARBA00023004"/>
    </source>
</evidence>
<feature type="region of interest" description="Hydrophobic" evidence="10">
    <location>
        <begin position="1"/>
        <end position="25"/>
    </location>
</feature>
<comment type="subunit">
    <text evidence="10">The complex is composed of six subunits: RnfA, RnfB, RnfC, RnfD, RnfE and RnfG.</text>
</comment>
<feature type="binding site" evidence="10">
    <location>
        <position position="170"/>
    </location>
    <ligand>
        <name>[4Fe-4S] cluster</name>
        <dbReference type="ChEBI" id="CHEBI:49883"/>
        <label>3</label>
    </ligand>
</feature>
<gene>
    <name evidence="10" type="primary">rnfB</name>
    <name evidence="13" type="ORF">GCM10023156_69930</name>
</gene>
<comment type="similarity">
    <text evidence="10">Belongs to the 4Fe4S bacterial-type ferredoxin family. RnfB subfamily.</text>
</comment>
<dbReference type="InterPro" id="IPR007202">
    <property type="entry name" value="4Fe-4S_dom"/>
</dbReference>
<feature type="binding site" evidence="10">
    <location>
        <position position="136"/>
    </location>
    <ligand>
        <name>[4Fe-4S] cluster</name>
        <dbReference type="ChEBI" id="CHEBI:49883"/>
        <label>2</label>
    </ligand>
</feature>
<keyword evidence="5 10" id="KW-1278">Translocase</keyword>
<keyword evidence="8 10" id="KW-0411">Iron-sulfur</keyword>
<keyword evidence="6 10" id="KW-0249">Electron transport</keyword>
<feature type="binding site" evidence="10">
    <location>
        <position position="48"/>
    </location>
    <ligand>
        <name>[4Fe-4S] cluster</name>
        <dbReference type="ChEBI" id="CHEBI:49883"/>
        <label>1</label>
    </ligand>
</feature>
<keyword evidence="9 10" id="KW-0472">Membrane</keyword>
<keyword evidence="2 10" id="KW-0004">4Fe-4S</keyword>
<dbReference type="PANTHER" id="PTHR43560:SF1">
    <property type="entry name" value="ION-TRANSLOCATING OXIDOREDUCTASE COMPLEX SUBUNIT B"/>
    <property type="match status" value="1"/>
</dbReference>
<feature type="binding site" evidence="10">
    <location>
        <position position="56"/>
    </location>
    <ligand>
        <name>[4Fe-4S] cluster</name>
        <dbReference type="ChEBI" id="CHEBI:49883"/>
        <label>1</label>
    </ligand>
</feature>
<feature type="binding site" evidence="10">
    <location>
        <position position="140"/>
    </location>
    <ligand>
        <name>[4Fe-4S] cluster</name>
        <dbReference type="ChEBI" id="CHEBI:49883"/>
        <label>2</label>
    </ligand>
</feature>
<dbReference type="InterPro" id="IPR050395">
    <property type="entry name" value="4Fe4S_Ferredoxin_RnfB"/>
</dbReference>
<dbReference type="NCBIfam" id="TIGR01944">
    <property type="entry name" value="rnfB"/>
    <property type="match status" value="1"/>
</dbReference>
<feature type="binding site" evidence="10">
    <location>
        <position position="180"/>
    </location>
    <ligand>
        <name>[4Fe-4S] cluster</name>
        <dbReference type="ChEBI" id="CHEBI:49883"/>
        <label>2</label>
    </ligand>
</feature>
<dbReference type="PANTHER" id="PTHR43560">
    <property type="entry name" value="ION-TRANSLOCATING OXIDOREDUCTASE COMPLEX SUBUNIT B"/>
    <property type="match status" value="1"/>
</dbReference>
<evidence type="ECO:0000256" key="6">
    <source>
        <dbReference type="ARBA" id="ARBA00022982"/>
    </source>
</evidence>
<dbReference type="InterPro" id="IPR017900">
    <property type="entry name" value="4Fe4S_Fe_S_CS"/>
</dbReference>
<reference evidence="14" key="1">
    <citation type="journal article" date="2019" name="Int. J. Syst. Evol. Microbiol.">
        <title>The Global Catalogue of Microorganisms (GCM) 10K type strain sequencing project: providing services to taxonomists for standard genome sequencing and annotation.</title>
        <authorList>
            <consortium name="The Broad Institute Genomics Platform"/>
            <consortium name="The Broad Institute Genome Sequencing Center for Infectious Disease"/>
            <person name="Wu L."/>
            <person name="Ma J."/>
        </authorList>
    </citation>
    <scope>NUCLEOTIDE SEQUENCE [LARGE SCALE GENOMIC DNA]</scope>
    <source>
        <strain evidence="14">JCM 17759</strain>
    </source>
</reference>
<keyword evidence="3 10" id="KW-0479">Metal-binding</keyword>
<evidence type="ECO:0000256" key="1">
    <source>
        <dbReference type="ARBA" id="ARBA00022448"/>
    </source>
</evidence>
<dbReference type="Pfam" id="PF00037">
    <property type="entry name" value="Fer4"/>
    <property type="match status" value="1"/>
</dbReference>
<feature type="binding site" evidence="10">
    <location>
        <position position="51"/>
    </location>
    <ligand>
        <name>[4Fe-4S] cluster</name>
        <dbReference type="ChEBI" id="CHEBI:49883"/>
        <label>1</label>
    </ligand>
</feature>
<evidence type="ECO:0000256" key="8">
    <source>
        <dbReference type="ARBA" id="ARBA00023014"/>
    </source>
</evidence>
<keyword evidence="1 10" id="KW-0813">Transport</keyword>
<comment type="caution">
    <text evidence="10">Lacks conserved residue(s) required for the propagation of feature annotation.</text>
</comment>
<comment type="cofactor">
    <cofactor evidence="10">
        <name>[4Fe-4S] cluster</name>
        <dbReference type="ChEBI" id="CHEBI:49883"/>
    </cofactor>
    <text evidence="10">Binds 3 [4Fe-4S] clusters.</text>
</comment>
<keyword evidence="4 10" id="KW-0677">Repeat</keyword>
<keyword evidence="14" id="KW-1185">Reference proteome</keyword>
<comment type="caution">
    <text evidence="13">The sequence shown here is derived from an EMBL/GenBank/DDBJ whole genome shotgun (WGS) entry which is preliminary data.</text>
</comment>
<dbReference type="InterPro" id="IPR010207">
    <property type="entry name" value="Elect_transpt_cplx_RnfB/RsxB"/>
</dbReference>
<sequence>MTIVTSVAVIAGLTFALASMIVIANRWLHVHEDPRIDRLESMLPHTNCGACGYPGCRAFAEALVRGETLPVKCTVGTAGDHVKIATFLGVDVGTQAKQVARLACAGGSNVARNRAHYEGLGSCAAAALVAGGGKACFWGCLGLADCERACDFDAIEMDVHQIPVVDEDRCTACGDCVEACPKDLFSLHPANQRLWVACASLAEGDEILSDCEVACTGCGRCAMDAPVQIQMKHHLPVIDYSKGSLSAMPTQRCPTGAIVWLDKTLGPVKGQAAKKIIRQGNVCEGVS</sequence>
<name>A0ABP8NWJ4_9BACT</name>
<dbReference type="Gene3D" id="1.10.15.40">
    <property type="entry name" value="Electron transport complex subunit B, putative Fe-S cluster"/>
    <property type="match status" value="1"/>
</dbReference>
<dbReference type="RefSeq" id="WP_345328371.1">
    <property type="nucleotide sequence ID" value="NZ_BAABGA010000120.1"/>
</dbReference>
<evidence type="ECO:0000256" key="2">
    <source>
        <dbReference type="ARBA" id="ARBA00022485"/>
    </source>
</evidence>
<proteinExistence type="inferred from homology"/>
<feature type="binding site" evidence="10">
    <location>
        <position position="146"/>
    </location>
    <ligand>
        <name>[4Fe-4S] cluster</name>
        <dbReference type="ChEBI" id="CHEBI:49883"/>
        <label>2</label>
    </ligand>
</feature>
<feature type="domain" description="4Fe-4S ferredoxin-type" evidence="11">
    <location>
        <begin position="161"/>
        <end position="190"/>
    </location>
</feature>
<feature type="binding site" evidence="10">
    <location>
        <position position="150"/>
    </location>
    <ligand>
        <name>[4Fe-4S] cluster</name>
        <dbReference type="ChEBI" id="CHEBI:49883"/>
        <label>3</label>
    </ligand>
</feature>
<evidence type="ECO:0000256" key="10">
    <source>
        <dbReference type="HAMAP-Rule" id="MF_00463"/>
    </source>
</evidence>
<dbReference type="PROSITE" id="PS51656">
    <property type="entry name" value="4FE4S"/>
    <property type="match status" value="1"/>
</dbReference>
<dbReference type="Gene3D" id="3.30.70.20">
    <property type="match status" value="1"/>
</dbReference>
<dbReference type="PROSITE" id="PS00198">
    <property type="entry name" value="4FE4S_FER_1"/>
    <property type="match status" value="1"/>
</dbReference>
<dbReference type="InterPro" id="IPR017896">
    <property type="entry name" value="4Fe4S_Fe-S-bd"/>
</dbReference>
<feature type="binding site" evidence="10">
    <location>
        <position position="176"/>
    </location>
    <ligand>
        <name>[4Fe-4S] cluster</name>
        <dbReference type="ChEBI" id="CHEBI:49883"/>
        <label>3</label>
    </ligand>
</feature>
<evidence type="ECO:0000313" key="13">
    <source>
        <dbReference type="EMBL" id="GAA4472817.1"/>
    </source>
</evidence>
<evidence type="ECO:0000259" key="11">
    <source>
        <dbReference type="PROSITE" id="PS51379"/>
    </source>
</evidence>
<feature type="binding site" evidence="10">
    <location>
        <position position="73"/>
    </location>
    <ligand>
        <name>[4Fe-4S] cluster</name>
        <dbReference type="ChEBI" id="CHEBI:49883"/>
        <label>1</label>
    </ligand>
</feature>
<comment type="function">
    <text evidence="10">Part of a membrane-bound complex that couples electron transfer with translocation of ions across the membrane.</text>
</comment>
<protein>
    <recommendedName>
        <fullName evidence="10">Ion-translocating oxidoreductase complex subunit B</fullName>
        <ecNumber evidence="10">7.-.-.-</ecNumber>
    </recommendedName>
    <alternativeName>
        <fullName evidence="10">Rnf electron transport complex subunit B</fullName>
    </alternativeName>
</protein>
<accession>A0ABP8NWJ4</accession>
<dbReference type="Proteomes" id="UP001500840">
    <property type="component" value="Unassembled WGS sequence"/>
</dbReference>
<comment type="subcellular location">
    <subcellularLocation>
        <location evidence="10">Cell membrane</location>
    </subcellularLocation>
</comment>
<evidence type="ECO:0000256" key="4">
    <source>
        <dbReference type="ARBA" id="ARBA00022737"/>
    </source>
</evidence>
<feature type="domain" description="4Fe-4S" evidence="12">
    <location>
        <begin position="31"/>
        <end position="90"/>
    </location>
</feature>